<protein>
    <submittedName>
        <fullName evidence="2">Uncharacterized protein</fullName>
    </submittedName>
</protein>
<proteinExistence type="predicted"/>
<evidence type="ECO:0000256" key="1">
    <source>
        <dbReference type="SAM" id="Phobius"/>
    </source>
</evidence>
<keyword evidence="1" id="KW-0812">Transmembrane</keyword>
<gene>
    <name evidence="2" type="primary">187</name>
    <name evidence="2" type="ORF">SEA_TOMAS_187</name>
</gene>
<name>A0AA49H1S6_9CAUD</name>
<evidence type="ECO:0000313" key="3">
    <source>
        <dbReference type="Proteomes" id="UP001202581"/>
    </source>
</evidence>
<organism evidence="2 3">
    <name type="scientific">Streptomyces phage Tomas</name>
    <dbReference type="NCBI Taxonomy" id="2914443"/>
    <lineage>
        <taxon>Viruses</taxon>
        <taxon>Duplodnaviria</taxon>
        <taxon>Heunggongvirae</taxon>
        <taxon>Uroviricota</taxon>
        <taxon>Caudoviricetes</taxon>
        <taxon>Stanwilliamsviridae</taxon>
        <taxon>Boydwoodruffvirinae</taxon>
        <taxon>Tomasvirus</taxon>
        <taxon>Tomasvirus tomas</taxon>
    </lineage>
</organism>
<accession>A0AA49H1S6</accession>
<dbReference type="Proteomes" id="UP001202581">
    <property type="component" value="Segment"/>
</dbReference>
<sequence length="59" mass="6520">MKKSFSAKFWRAVEDNFDDAEPLVKVAVVTGCLGVPLLIVATFLGLIGWGVWYLIGVMF</sequence>
<evidence type="ECO:0000313" key="2">
    <source>
        <dbReference type="EMBL" id="UMO76336.1"/>
    </source>
</evidence>
<dbReference type="RefSeq" id="YP_010651275.1">
    <property type="nucleotide sequence ID" value="NC_070781.1"/>
</dbReference>
<reference evidence="2" key="1">
    <citation type="submission" date="2021-12" db="EMBL/GenBank/DDBJ databases">
        <authorList>
            <person name="Khadka S."/>
            <person name="Uribe D.A."/>
            <person name="Klipsch I.N."/>
            <person name="Rene S.R."/>
            <person name="Jimenez M.L."/>
            <person name="Saini B.K."/>
            <person name="Zugasti M."/>
            <person name="Bullon R.M."/>
            <person name="Sharp C.D."/>
            <person name="Kapinga K.O."/>
            <person name="Warner C.P."/>
            <person name="Sarinana J."/>
            <person name="Jimenez A."/>
            <person name="Layton S.R."/>
            <person name="Nayek S."/>
            <person name="Hughes L.E."/>
            <person name="Garlena R.A."/>
            <person name="Russell D.A."/>
            <person name="Jacobs-Sera D."/>
            <person name="Hatfull G.F."/>
        </authorList>
    </citation>
    <scope>NUCLEOTIDE SEQUENCE</scope>
</reference>
<dbReference type="GeneID" id="77926905"/>
<dbReference type="EMBL" id="OL829978">
    <property type="protein sequence ID" value="UMO76336.1"/>
    <property type="molecule type" value="Genomic_DNA"/>
</dbReference>
<keyword evidence="1" id="KW-1133">Transmembrane helix</keyword>
<feature type="transmembrane region" description="Helical" evidence="1">
    <location>
        <begin position="26"/>
        <end position="55"/>
    </location>
</feature>
<keyword evidence="1" id="KW-0472">Membrane</keyword>
<dbReference type="KEGG" id="vg:77926905"/>
<keyword evidence="3" id="KW-1185">Reference proteome</keyword>